<dbReference type="RefSeq" id="WP_146646051.1">
    <property type="nucleotide sequence ID" value="NZ_CP012333.1"/>
</dbReference>
<gene>
    <name evidence="3" type="ORF">AKJ09_01120</name>
</gene>
<sequence>MRLTERQRERVKEFHHDQRGAVMLMGLCMSCFLIGGLWFLIGIGDAIVFRDSMQEVADHAAFSSAALHAKGMNFISACNLIMLAMIAIHIILGIIHDILLAICILAAGFSFGSACIPWSNWRPVYVNYAKVMKRAAGAVHIVEVAAAYGYPYIGFAKAYNLGDDYGSFAQKKRDLKVLALSPSMVPGSLLNAPLNALFKKKGAGPIDPATGKATDDDSLTSNNPRKGLPVEAFEYQVVCKKIATIGFDSLFGMSGKAPGGQVLSLVRRIIGDALAFRYCNSMGNGRSNKSAAGTGEGSVGDVLKQGNDTINRENKWRSKHDVSGSISNVGVGSGGGGSIDPGFDEWWGDDGPLLPWQATMNGGPWQQVWAMNLLPEFKDGSEHRVALAERKLGIEQSAKPTAYMAQAEFYFDCTKSWGDSECNGSWNAGFSLKWRARMRRLQFPEVGSLLASFGASFLLNMKGYKDLQKLLKNNKVLDQLGSTIGGAVGTTAISSVVDQMIGEFNNAVRKEANDVGKAFNPQFPGIYH</sequence>
<dbReference type="STRING" id="1391654.AKJ09_01120"/>
<proteinExistence type="predicted"/>
<feature type="region of interest" description="Disordered" evidence="1">
    <location>
        <begin position="287"/>
        <end position="315"/>
    </location>
</feature>
<feature type="transmembrane region" description="Helical" evidence="2">
    <location>
        <begin position="99"/>
        <end position="121"/>
    </location>
</feature>
<feature type="transmembrane region" description="Helical" evidence="2">
    <location>
        <begin position="74"/>
        <end position="92"/>
    </location>
</feature>
<keyword evidence="2" id="KW-0812">Transmembrane</keyword>
<evidence type="ECO:0000256" key="1">
    <source>
        <dbReference type="SAM" id="MobiDB-lite"/>
    </source>
</evidence>
<dbReference type="KEGG" id="llu:AKJ09_01120"/>
<keyword evidence="2" id="KW-0472">Membrane</keyword>
<evidence type="ECO:0000256" key="2">
    <source>
        <dbReference type="SAM" id="Phobius"/>
    </source>
</evidence>
<dbReference type="Proteomes" id="UP000064967">
    <property type="component" value="Chromosome"/>
</dbReference>
<feature type="transmembrane region" description="Helical" evidence="2">
    <location>
        <begin position="21"/>
        <end position="43"/>
    </location>
</feature>
<protein>
    <submittedName>
        <fullName evidence="3">Uncharacterized protein</fullName>
    </submittedName>
</protein>
<name>A0A0K1PM34_9BACT</name>
<accession>A0A0K1PM34</accession>
<evidence type="ECO:0000313" key="4">
    <source>
        <dbReference type="Proteomes" id="UP000064967"/>
    </source>
</evidence>
<dbReference type="PATRIC" id="fig|1391654.3.peg.1139"/>
<keyword evidence="2" id="KW-1133">Transmembrane helix</keyword>
<evidence type="ECO:0000313" key="3">
    <source>
        <dbReference type="EMBL" id="AKU94456.1"/>
    </source>
</evidence>
<keyword evidence="4" id="KW-1185">Reference proteome</keyword>
<organism evidence="3 4">
    <name type="scientific">Labilithrix luteola</name>
    <dbReference type="NCBI Taxonomy" id="1391654"/>
    <lineage>
        <taxon>Bacteria</taxon>
        <taxon>Pseudomonadati</taxon>
        <taxon>Myxococcota</taxon>
        <taxon>Polyangia</taxon>
        <taxon>Polyangiales</taxon>
        <taxon>Labilitrichaceae</taxon>
        <taxon>Labilithrix</taxon>
    </lineage>
</organism>
<dbReference type="EMBL" id="CP012333">
    <property type="protein sequence ID" value="AKU94456.1"/>
    <property type="molecule type" value="Genomic_DNA"/>
</dbReference>
<reference evidence="3 4" key="1">
    <citation type="submission" date="2015-08" db="EMBL/GenBank/DDBJ databases">
        <authorList>
            <person name="Babu N.S."/>
            <person name="Beckwith C.J."/>
            <person name="Beseler K.G."/>
            <person name="Brison A."/>
            <person name="Carone J.V."/>
            <person name="Caskin T.P."/>
            <person name="Diamond M."/>
            <person name="Durham M.E."/>
            <person name="Foxe J.M."/>
            <person name="Go M."/>
            <person name="Henderson B.A."/>
            <person name="Jones I.B."/>
            <person name="McGettigan J.A."/>
            <person name="Micheletti S.J."/>
            <person name="Nasrallah M.E."/>
            <person name="Ortiz D."/>
            <person name="Piller C.R."/>
            <person name="Privatt S.R."/>
            <person name="Schneider S.L."/>
            <person name="Sharp S."/>
            <person name="Smith T.C."/>
            <person name="Stanton J.D."/>
            <person name="Ullery H.E."/>
            <person name="Wilson R.J."/>
            <person name="Serrano M.G."/>
            <person name="Buck G."/>
            <person name="Lee V."/>
            <person name="Wang Y."/>
            <person name="Carvalho R."/>
            <person name="Voegtly L."/>
            <person name="Shi R."/>
            <person name="Duckworth R."/>
            <person name="Johnson A."/>
            <person name="Loviza R."/>
            <person name="Walstead R."/>
            <person name="Shah Z."/>
            <person name="Kiflezghi M."/>
            <person name="Wade K."/>
            <person name="Ball S.L."/>
            <person name="Bradley K.W."/>
            <person name="Asai D.J."/>
            <person name="Bowman C.A."/>
            <person name="Russell D.A."/>
            <person name="Pope W.H."/>
            <person name="Jacobs-Sera D."/>
            <person name="Hendrix R.W."/>
            <person name="Hatfull G.F."/>
        </authorList>
    </citation>
    <scope>NUCLEOTIDE SEQUENCE [LARGE SCALE GENOMIC DNA]</scope>
    <source>
        <strain evidence="3 4">DSM 27648</strain>
    </source>
</reference>
<dbReference type="AlphaFoldDB" id="A0A0K1PM34"/>